<gene>
    <name evidence="2" type="ORF">JTE90_010782</name>
</gene>
<name>A0AAV6TCT1_9ARAC</name>
<feature type="compositionally biased region" description="Polar residues" evidence="1">
    <location>
        <begin position="81"/>
        <end position="91"/>
    </location>
</feature>
<reference evidence="2 3" key="1">
    <citation type="journal article" date="2022" name="Nat. Ecol. Evol.">
        <title>A masculinizing supergene underlies an exaggerated male reproductive morph in a spider.</title>
        <authorList>
            <person name="Hendrickx F."/>
            <person name="De Corte Z."/>
            <person name="Sonet G."/>
            <person name="Van Belleghem S.M."/>
            <person name="Kostlbacher S."/>
            <person name="Vangestel C."/>
        </authorList>
    </citation>
    <scope>NUCLEOTIDE SEQUENCE [LARGE SCALE GENOMIC DNA]</scope>
    <source>
        <strain evidence="2">W744_W776</strain>
    </source>
</reference>
<keyword evidence="3" id="KW-1185">Reference proteome</keyword>
<evidence type="ECO:0000313" key="3">
    <source>
        <dbReference type="Proteomes" id="UP000827092"/>
    </source>
</evidence>
<dbReference type="EMBL" id="JAFNEN010007004">
    <property type="protein sequence ID" value="KAG8155710.1"/>
    <property type="molecule type" value="Genomic_DNA"/>
</dbReference>
<protein>
    <submittedName>
        <fullName evidence="2">Uncharacterized protein</fullName>
    </submittedName>
</protein>
<evidence type="ECO:0000313" key="2">
    <source>
        <dbReference type="EMBL" id="KAG8155710.1"/>
    </source>
</evidence>
<feature type="compositionally biased region" description="Basic and acidic residues" evidence="1">
    <location>
        <begin position="45"/>
        <end position="58"/>
    </location>
</feature>
<dbReference type="Proteomes" id="UP000827092">
    <property type="component" value="Unassembled WGS sequence"/>
</dbReference>
<feature type="region of interest" description="Disordered" evidence="1">
    <location>
        <begin position="39"/>
        <end position="100"/>
    </location>
</feature>
<proteinExistence type="predicted"/>
<accession>A0AAV6TCT1</accession>
<comment type="caution">
    <text evidence="2">The sequence shown here is derived from an EMBL/GenBank/DDBJ whole genome shotgun (WGS) entry which is preliminary data.</text>
</comment>
<evidence type="ECO:0000256" key="1">
    <source>
        <dbReference type="SAM" id="MobiDB-lite"/>
    </source>
</evidence>
<dbReference type="AlphaFoldDB" id="A0AAV6TCT1"/>
<organism evidence="2 3">
    <name type="scientific">Oedothorax gibbosus</name>
    <dbReference type="NCBI Taxonomy" id="931172"/>
    <lineage>
        <taxon>Eukaryota</taxon>
        <taxon>Metazoa</taxon>
        <taxon>Ecdysozoa</taxon>
        <taxon>Arthropoda</taxon>
        <taxon>Chelicerata</taxon>
        <taxon>Arachnida</taxon>
        <taxon>Araneae</taxon>
        <taxon>Araneomorphae</taxon>
        <taxon>Entelegynae</taxon>
        <taxon>Araneoidea</taxon>
        <taxon>Linyphiidae</taxon>
        <taxon>Erigoninae</taxon>
        <taxon>Oedothorax</taxon>
    </lineage>
</organism>
<sequence>MVVIFTPPARSPGPSSGNPFSLGSMLFSGWGPKTQVCLTPIGGSPKERTAPGANERDTPTYMEGPKNPKGNPKSIIELQKNFPNQTQNKNFFCNREKKGP</sequence>